<keyword evidence="3" id="KW-1185">Reference proteome</keyword>
<gene>
    <name evidence="2" type="ORF">FE257_003392</name>
</gene>
<dbReference type="SUPFAM" id="SSF52833">
    <property type="entry name" value="Thioredoxin-like"/>
    <property type="match status" value="1"/>
</dbReference>
<protein>
    <recommendedName>
        <fullName evidence="4">NTP binding protein</fullName>
    </recommendedName>
</protein>
<feature type="compositionally biased region" description="Basic residues" evidence="1">
    <location>
        <begin position="210"/>
        <end position="220"/>
    </location>
</feature>
<dbReference type="AlphaFoldDB" id="A0AAD4CD21"/>
<dbReference type="InterPro" id="IPR036249">
    <property type="entry name" value="Thioredoxin-like_sf"/>
</dbReference>
<dbReference type="Proteomes" id="UP001194746">
    <property type="component" value="Unassembled WGS sequence"/>
</dbReference>
<evidence type="ECO:0000313" key="3">
    <source>
        <dbReference type="Proteomes" id="UP001194746"/>
    </source>
</evidence>
<accession>A0AAD4CD21</accession>
<dbReference type="CDD" id="cd02989">
    <property type="entry name" value="Phd_like_TxnDC9"/>
    <property type="match status" value="1"/>
</dbReference>
<feature type="region of interest" description="Disordered" evidence="1">
    <location>
        <begin position="1"/>
        <end position="31"/>
    </location>
</feature>
<sequence>MSSNVAPQQSARDLDDEEDVDALLESLENEDDSAYRAQRVEQLNAEFASAKNNRSVPTTTIVEDGLYPTLNSDQVLLDITTQINRCVIHFAHPDFARCATMDDHMRELATHHHEVRFARADVRNTPFIVEKLKIRVLPCVIGFKDGIAVERVLGFEGIGLGGNDGTNGISTTTLEKRLLLSGILAQSRFKAKDDDSDFSDPGSDEEQRGGGRRTIRSGRARIHEDDDDDDWD</sequence>
<feature type="compositionally biased region" description="Polar residues" evidence="1">
    <location>
        <begin position="1"/>
        <end position="11"/>
    </location>
</feature>
<dbReference type="EMBL" id="VCAU01000161">
    <property type="protein sequence ID" value="KAF9883517.1"/>
    <property type="molecule type" value="Genomic_DNA"/>
</dbReference>
<evidence type="ECO:0008006" key="4">
    <source>
        <dbReference type="Google" id="ProtNLM"/>
    </source>
</evidence>
<evidence type="ECO:0000256" key="1">
    <source>
        <dbReference type="SAM" id="MobiDB-lite"/>
    </source>
</evidence>
<dbReference type="PANTHER" id="PTHR21148">
    <property type="entry name" value="THIOREDOXIN DOMAIN-CONTAINING PROTEIN 9"/>
    <property type="match status" value="1"/>
</dbReference>
<feature type="region of interest" description="Disordered" evidence="1">
    <location>
        <begin position="189"/>
        <end position="232"/>
    </location>
</feature>
<dbReference type="Gene3D" id="3.40.30.10">
    <property type="entry name" value="Glutaredoxin"/>
    <property type="match status" value="1"/>
</dbReference>
<proteinExistence type="predicted"/>
<reference evidence="2" key="2">
    <citation type="submission" date="2020-02" db="EMBL/GenBank/DDBJ databases">
        <authorList>
            <person name="Gilchrist C.L.M."/>
            <person name="Chooi Y.-H."/>
        </authorList>
    </citation>
    <scope>NUCLEOTIDE SEQUENCE</scope>
    <source>
        <strain evidence="2">MST-FP2251</strain>
    </source>
</reference>
<name>A0AAD4CD21_ASPNN</name>
<reference evidence="2" key="1">
    <citation type="journal article" date="2019" name="Beilstein J. Org. Chem.">
        <title>Nanangenines: drimane sesquiterpenoids as the dominant metabolite cohort of a novel Australian fungus, Aspergillus nanangensis.</title>
        <authorList>
            <person name="Lacey H.J."/>
            <person name="Gilchrist C.L.M."/>
            <person name="Crombie A."/>
            <person name="Kalaitzis J.A."/>
            <person name="Vuong D."/>
            <person name="Rutledge P.J."/>
            <person name="Turner P."/>
            <person name="Pitt J.I."/>
            <person name="Lacey E."/>
            <person name="Chooi Y.H."/>
            <person name="Piggott A.M."/>
        </authorList>
    </citation>
    <scope>NUCLEOTIDE SEQUENCE</scope>
    <source>
        <strain evidence="2">MST-FP2251</strain>
    </source>
</reference>
<comment type="caution">
    <text evidence="2">The sequence shown here is derived from an EMBL/GenBank/DDBJ whole genome shotgun (WGS) entry which is preliminary data.</text>
</comment>
<feature type="compositionally biased region" description="Acidic residues" evidence="1">
    <location>
        <begin position="14"/>
        <end position="31"/>
    </location>
</feature>
<feature type="compositionally biased region" description="Acidic residues" evidence="1">
    <location>
        <begin position="194"/>
        <end position="204"/>
    </location>
</feature>
<evidence type="ECO:0000313" key="2">
    <source>
        <dbReference type="EMBL" id="KAF9883517.1"/>
    </source>
</evidence>
<organism evidence="2 3">
    <name type="scientific">Aspergillus nanangensis</name>
    <dbReference type="NCBI Taxonomy" id="2582783"/>
    <lineage>
        <taxon>Eukaryota</taxon>
        <taxon>Fungi</taxon>
        <taxon>Dikarya</taxon>
        <taxon>Ascomycota</taxon>
        <taxon>Pezizomycotina</taxon>
        <taxon>Eurotiomycetes</taxon>
        <taxon>Eurotiomycetidae</taxon>
        <taxon>Eurotiales</taxon>
        <taxon>Aspergillaceae</taxon>
        <taxon>Aspergillus</taxon>
        <taxon>Aspergillus subgen. Circumdati</taxon>
    </lineage>
</organism>